<proteinExistence type="predicted"/>
<dbReference type="Pfam" id="PF00198">
    <property type="entry name" value="2-oxoacid_dh"/>
    <property type="match status" value="1"/>
</dbReference>
<feature type="domain" description="2-oxoacid dehydrogenase acyltransferase catalytic" evidence="4">
    <location>
        <begin position="56"/>
        <end position="252"/>
    </location>
</feature>
<name>A0ABN6WRG1_9BACT</name>
<evidence type="ECO:0000259" key="4">
    <source>
        <dbReference type="Pfam" id="PF00198"/>
    </source>
</evidence>
<gene>
    <name evidence="5" type="ORF">HCR_00670</name>
</gene>
<organism evidence="5 6">
    <name type="scientific">Hydrogenimonas cancrithermarum</name>
    <dbReference type="NCBI Taxonomy" id="2993563"/>
    <lineage>
        <taxon>Bacteria</taxon>
        <taxon>Pseudomonadati</taxon>
        <taxon>Campylobacterota</taxon>
        <taxon>Epsilonproteobacteria</taxon>
        <taxon>Campylobacterales</taxon>
        <taxon>Hydrogenimonadaceae</taxon>
        <taxon>Hydrogenimonas</taxon>
    </lineage>
</organism>
<dbReference type="InterPro" id="IPR050743">
    <property type="entry name" value="2-oxoacid_DH_E2_comp"/>
</dbReference>
<keyword evidence="3" id="KW-0012">Acyltransferase</keyword>
<dbReference type="InterPro" id="IPR023213">
    <property type="entry name" value="CAT-like_dom_sf"/>
</dbReference>
<keyword evidence="6" id="KW-1185">Reference proteome</keyword>
<protein>
    <recommendedName>
        <fullName evidence="4">2-oxoacid dehydrogenase acyltransferase catalytic domain-containing protein</fullName>
    </recommendedName>
</protein>
<evidence type="ECO:0000313" key="6">
    <source>
        <dbReference type="Proteomes" id="UP001321445"/>
    </source>
</evidence>
<evidence type="ECO:0000256" key="2">
    <source>
        <dbReference type="ARBA" id="ARBA00022679"/>
    </source>
</evidence>
<dbReference type="RefSeq" id="WP_286336971.1">
    <property type="nucleotide sequence ID" value="NZ_AP027370.1"/>
</dbReference>
<dbReference type="SUPFAM" id="SSF52777">
    <property type="entry name" value="CoA-dependent acyltransferases"/>
    <property type="match status" value="1"/>
</dbReference>
<dbReference type="PANTHER" id="PTHR43178">
    <property type="entry name" value="DIHYDROLIPOAMIDE ACETYLTRANSFERASE COMPONENT OF PYRUVATE DEHYDROGENASE COMPLEX"/>
    <property type="match status" value="1"/>
</dbReference>
<evidence type="ECO:0000256" key="3">
    <source>
        <dbReference type="ARBA" id="ARBA00023315"/>
    </source>
</evidence>
<evidence type="ECO:0000256" key="1">
    <source>
        <dbReference type="ARBA" id="ARBA00001938"/>
    </source>
</evidence>
<keyword evidence="2" id="KW-0808">Transferase</keyword>
<dbReference type="InterPro" id="IPR001078">
    <property type="entry name" value="2-oxoacid_DH_actylTfrase"/>
</dbReference>
<dbReference type="Gene3D" id="3.30.559.10">
    <property type="entry name" value="Chloramphenicol acetyltransferase-like domain"/>
    <property type="match status" value="1"/>
</dbReference>
<dbReference type="EMBL" id="AP027370">
    <property type="protein sequence ID" value="BDY11755.1"/>
    <property type="molecule type" value="Genomic_DNA"/>
</dbReference>
<accession>A0ABN6WRG1</accession>
<dbReference type="Proteomes" id="UP001321445">
    <property type="component" value="Chromosome"/>
</dbReference>
<reference evidence="5 6" key="1">
    <citation type="submission" date="2023-03" db="EMBL/GenBank/DDBJ databases">
        <title>Description of Hydrogenimonas sp. ISO32.</title>
        <authorList>
            <person name="Mino S."/>
            <person name="Fukazawa S."/>
            <person name="Sawabe T."/>
        </authorList>
    </citation>
    <scope>NUCLEOTIDE SEQUENCE [LARGE SCALE GENOMIC DNA]</scope>
    <source>
        <strain evidence="5 6">ISO32</strain>
    </source>
</reference>
<comment type="cofactor">
    <cofactor evidence="1">
        <name>(R)-lipoate</name>
        <dbReference type="ChEBI" id="CHEBI:83088"/>
    </cofactor>
</comment>
<evidence type="ECO:0000313" key="5">
    <source>
        <dbReference type="EMBL" id="BDY11755.1"/>
    </source>
</evidence>
<sequence>MSDAAAYPQSEKFTPEAWDLLIRYQLSPDLFATIKRVGEADVRDYIQSHGVPLPKPLTPIRRAIIEHVVEAAKKPVFHIYDGIDATLIRAYETKELTVTVWILKLVAEAMMKHPETRTTLGADTFQVWPNASIALAMAHGEALYMPVFRDVDTKSVQQIADELANYKERVRRGRVLASHLVGSTFGISNLGMTGIDRFDALINKNDTGIAAIGGETQGRISVTLTIDHRFINGWQAAEFMQTLKKLAEDPTLFK</sequence>
<dbReference type="PANTHER" id="PTHR43178:SF5">
    <property type="entry name" value="LIPOAMIDE ACYLTRANSFERASE COMPONENT OF BRANCHED-CHAIN ALPHA-KETO ACID DEHYDROGENASE COMPLEX, MITOCHONDRIAL"/>
    <property type="match status" value="1"/>
</dbReference>